<feature type="region of interest" description="Disordered" evidence="1">
    <location>
        <begin position="725"/>
        <end position="746"/>
    </location>
</feature>
<feature type="domain" description="Zinc beta-ribbon" evidence="3">
    <location>
        <begin position="145"/>
        <end position="178"/>
    </location>
</feature>
<reference evidence="4 5" key="1">
    <citation type="journal article" date="2019" name="Sci. Rep.">
        <title>A high-quality genome of Eragrostis curvula grass provides insights into Poaceae evolution and supports new strategies to enhance forage quality.</title>
        <authorList>
            <person name="Carballo J."/>
            <person name="Santos B.A.C.M."/>
            <person name="Zappacosta D."/>
            <person name="Garbus I."/>
            <person name="Selva J.P."/>
            <person name="Gallo C.A."/>
            <person name="Diaz A."/>
            <person name="Albertini E."/>
            <person name="Caccamo M."/>
            <person name="Echenique V."/>
        </authorList>
    </citation>
    <scope>NUCLEOTIDE SEQUENCE [LARGE SCALE GENOMIC DNA]</scope>
    <source>
        <strain evidence="5">cv. Victoria</strain>
        <tissue evidence="4">Leaf</tissue>
    </source>
</reference>
<feature type="region of interest" description="Disordered" evidence="1">
    <location>
        <begin position="662"/>
        <end position="682"/>
    </location>
</feature>
<evidence type="ECO:0000313" key="4">
    <source>
        <dbReference type="EMBL" id="TVU03092.1"/>
    </source>
</evidence>
<feature type="compositionally biased region" description="Low complexity" evidence="1">
    <location>
        <begin position="668"/>
        <end position="677"/>
    </location>
</feature>
<dbReference type="InterPro" id="IPR024593">
    <property type="entry name" value="DUF3444"/>
</dbReference>
<dbReference type="PANTHER" id="PTHR45089">
    <property type="entry name" value="DNAJ HEAT SHOCK AMINO-TERMINAL DOMAIN PROTEIN-RELATED"/>
    <property type="match status" value="1"/>
</dbReference>
<feature type="domain" description="DUF3444" evidence="2">
    <location>
        <begin position="411"/>
        <end position="581"/>
    </location>
</feature>
<dbReference type="EMBL" id="RWGY01000229">
    <property type="protein sequence ID" value="TVU03092.1"/>
    <property type="molecule type" value="Genomic_DNA"/>
</dbReference>
<dbReference type="InterPro" id="IPR056988">
    <property type="entry name" value="Zn_ribbon_pln"/>
</dbReference>
<protein>
    <submittedName>
        <fullName evidence="4">Uncharacterized protein</fullName>
    </submittedName>
</protein>
<evidence type="ECO:0000259" key="3">
    <source>
        <dbReference type="Pfam" id="PF23551"/>
    </source>
</evidence>
<feature type="region of interest" description="Disordered" evidence="1">
    <location>
        <begin position="348"/>
        <end position="409"/>
    </location>
</feature>
<comment type="caution">
    <text evidence="4">The sequence shown here is derived from an EMBL/GenBank/DDBJ whole genome shotgun (WGS) entry which is preliminary data.</text>
</comment>
<feature type="non-terminal residue" evidence="4">
    <location>
        <position position="1"/>
    </location>
</feature>
<dbReference type="Pfam" id="PF23551">
    <property type="entry name" value="Zn_ribbon_20"/>
    <property type="match status" value="1"/>
</dbReference>
<feature type="region of interest" description="Disordered" evidence="1">
    <location>
        <begin position="105"/>
        <end position="142"/>
    </location>
</feature>
<organism evidence="4 5">
    <name type="scientific">Eragrostis curvula</name>
    <name type="common">weeping love grass</name>
    <dbReference type="NCBI Taxonomy" id="38414"/>
    <lineage>
        <taxon>Eukaryota</taxon>
        <taxon>Viridiplantae</taxon>
        <taxon>Streptophyta</taxon>
        <taxon>Embryophyta</taxon>
        <taxon>Tracheophyta</taxon>
        <taxon>Spermatophyta</taxon>
        <taxon>Magnoliopsida</taxon>
        <taxon>Liliopsida</taxon>
        <taxon>Poales</taxon>
        <taxon>Poaceae</taxon>
        <taxon>PACMAD clade</taxon>
        <taxon>Chloridoideae</taxon>
        <taxon>Eragrostideae</taxon>
        <taxon>Eragrostidinae</taxon>
        <taxon>Eragrostis</taxon>
    </lineage>
</organism>
<sequence>MECNNEEAARAKEITEKKFKESDLQGAKRLALKDQSLFPELDVDQMIATMIAYIDSEVKVDGEHNKSEASAAPSVVNGFFNFPPNSAASSSNVKARPITEVATHAVRQHTSQPPPPSIPPPQPAPAPAPSPAHRPDPPPASSPAFWTSCKKCKMHYEYLRVYLNHHIHCPSCHEPFLAKELPMSPTQIYERVRREREEVPAASSMEELLRRNCSSLKRHSGAGDVATRKKMRTLGKDDAGIGCSSVISGHGSNPPTVQPNWKPRLSLRRNHNSLKRHTNVTQSKDSAGAGGLSSTKNRRTDAGIAFSSVVSGPGQKPRPPLLSKTTTPFDLRPFLLEKAKGDLKNKLKEFESKTSQVAAGGKAREKHEPNGEDDETHAAKNPTTIKDAHVQPEENNFGDNTDAENDYLLSYNVPDPDFHDFDKDRSEESFQSGQIWATYDDKDGMPRYYALIRQVISSKPFRLSISFLNSRTNSEFGPINWVSAGFTKTCGNFRFGKRENSSMLNIFSHQIKWEKGQRGVIKIYPQKGDIWAVYRNWSPDWDHVTPDNVVRTYNVLEVLDNYDEEHGISVVPLVKVAGISTPSGPKCCQEDSKRRDVSVFASSSLLQDKEQRRQTKLLNKTGCMVVPIGRKYCKVLFDLTVLKSGMQLSLVAPEDAAKGKRASIVSPTRGTGTGTRRSTLPWPPARPATWRRCCEKARCARDVLNDDVLAPFDLVEKLTSFFTMSPGNDDEKRSKKGKENEHSRAV</sequence>
<evidence type="ECO:0000256" key="1">
    <source>
        <dbReference type="SAM" id="MobiDB-lite"/>
    </source>
</evidence>
<dbReference type="Proteomes" id="UP000324897">
    <property type="component" value="Unassembled WGS sequence"/>
</dbReference>
<keyword evidence="5" id="KW-1185">Reference proteome</keyword>
<accession>A0A5J9SVW0</accession>
<feature type="region of interest" description="Disordered" evidence="1">
    <location>
        <begin position="275"/>
        <end position="326"/>
    </location>
</feature>
<dbReference type="PANTHER" id="PTHR45089:SF50">
    <property type="entry name" value="DNAJ HEAT SHOCK AMINO-TERMINAL DOMAIN PROTEIN-RELATED"/>
    <property type="match status" value="1"/>
</dbReference>
<dbReference type="OrthoDB" id="66964at2759"/>
<evidence type="ECO:0000313" key="5">
    <source>
        <dbReference type="Proteomes" id="UP000324897"/>
    </source>
</evidence>
<name>A0A5J9SVW0_9POAL</name>
<dbReference type="Gramene" id="TVU03092">
    <property type="protein sequence ID" value="TVU03092"/>
    <property type="gene ID" value="EJB05_51376"/>
</dbReference>
<feature type="compositionally biased region" description="Basic and acidic residues" evidence="1">
    <location>
        <begin position="729"/>
        <end position="746"/>
    </location>
</feature>
<proteinExistence type="predicted"/>
<feature type="compositionally biased region" description="Pro residues" evidence="1">
    <location>
        <begin position="112"/>
        <end position="141"/>
    </location>
</feature>
<evidence type="ECO:0000259" key="2">
    <source>
        <dbReference type="Pfam" id="PF11926"/>
    </source>
</evidence>
<dbReference type="Pfam" id="PF11926">
    <property type="entry name" value="DUF3444"/>
    <property type="match status" value="1"/>
</dbReference>
<gene>
    <name evidence="4" type="ORF">EJB05_51376</name>
</gene>
<dbReference type="AlphaFoldDB" id="A0A5J9SVW0"/>